<organism evidence="9 10">
    <name type="scientific">Marasmiellus scandens</name>
    <dbReference type="NCBI Taxonomy" id="2682957"/>
    <lineage>
        <taxon>Eukaryota</taxon>
        <taxon>Fungi</taxon>
        <taxon>Dikarya</taxon>
        <taxon>Basidiomycota</taxon>
        <taxon>Agaricomycotina</taxon>
        <taxon>Agaricomycetes</taxon>
        <taxon>Agaricomycetidae</taxon>
        <taxon>Agaricales</taxon>
        <taxon>Marasmiineae</taxon>
        <taxon>Omphalotaceae</taxon>
        <taxon>Marasmiellus</taxon>
    </lineage>
</organism>
<evidence type="ECO:0000313" key="9">
    <source>
        <dbReference type="EMBL" id="KAK7472096.1"/>
    </source>
</evidence>
<dbReference type="PANTHER" id="PTHR33577:SF9">
    <property type="entry name" value="PEROXIDASE STCC"/>
    <property type="match status" value="1"/>
</dbReference>
<dbReference type="Gene3D" id="1.10.489.10">
    <property type="entry name" value="Chloroperoxidase-like"/>
    <property type="match status" value="1"/>
</dbReference>
<dbReference type="EMBL" id="JBANRG010000001">
    <property type="protein sequence ID" value="KAK7472096.1"/>
    <property type="molecule type" value="Genomic_DNA"/>
</dbReference>
<comment type="cofactor">
    <cofactor evidence="1">
        <name>heme b</name>
        <dbReference type="ChEBI" id="CHEBI:60344"/>
    </cofactor>
</comment>
<evidence type="ECO:0000256" key="3">
    <source>
        <dbReference type="ARBA" id="ARBA00022617"/>
    </source>
</evidence>
<keyword evidence="3" id="KW-0349">Heme</keyword>
<keyword evidence="10" id="KW-1185">Reference proteome</keyword>
<name>A0ABR1K9F6_9AGAR</name>
<dbReference type="InterPro" id="IPR000028">
    <property type="entry name" value="Chloroperoxidase"/>
</dbReference>
<keyword evidence="6" id="KW-0408">Iron</keyword>
<dbReference type="SUPFAM" id="SSF47571">
    <property type="entry name" value="Cloroperoxidase"/>
    <property type="match status" value="1"/>
</dbReference>
<proteinExistence type="inferred from homology"/>
<evidence type="ECO:0000256" key="2">
    <source>
        <dbReference type="ARBA" id="ARBA00022559"/>
    </source>
</evidence>
<evidence type="ECO:0000256" key="7">
    <source>
        <dbReference type="ARBA" id="ARBA00025795"/>
    </source>
</evidence>
<feature type="domain" description="Heme haloperoxidase family profile" evidence="8">
    <location>
        <begin position="63"/>
        <end position="272"/>
    </location>
</feature>
<dbReference type="PANTHER" id="PTHR33577">
    <property type="entry name" value="STERIGMATOCYSTIN BIOSYNTHESIS PEROXIDASE STCC-RELATED"/>
    <property type="match status" value="1"/>
</dbReference>
<keyword evidence="5" id="KW-0560">Oxidoreductase</keyword>
<sequence length="298" mass="32377">MALFNGGPERADPMYWKKIALEPSAFLAMVKSLLLSLCTTAALLASVAKGADNTTQPPTIDWDAHKWIAPGPNDLRGPCPGLNTLANHGFLPRDGRGLNMSVVVDAGFNGYHMQPDVLALAVKVAFLTTDDPFSFTLDDIKIHGNIEHDASLSRNDFALGDNVHFNETIFTTLANSNPGFDFYNTTSAGQVMHQRLADDEIANPNITNTDKEFFIRSAESGFYLSVMGNPITGVAPKEFVQIFFREERLPIQEGWHRSETPINGSTLGPLIDQIEAASNWTSSGGCPVIVLGPDGSHF</sequence>
<accession>A0ABR1K9F6</accession>
<reference evidence="9 10" key="1">
    <citation type="submission" date="2024-01" db="EMBL/GenBank/DDBJ databases">
        <title>A draft genome for the cacao thread blight pathogen Marasmiellus scandens.</title>
        <authorList>
            <person name="Baruah I.K."/>
            <person name="Leung J."/>
            <person name="Bukari Y."/>
            <person name="Amoako-Attah I."/>
            <person name="Meinhardt L.W."/>
            <person name="Bailey B.A."/>
            <person name="Cohen S.P."/>
        </authorList>
    </citation>
    <scope>NUCLEOTIDE SEQUENCE [LARGE SCALE GENOMIC DNA]</scope>
    <source>
        <strain evidence="9 10">GH-19</strain>
    </source>
</reference>
<dbReference type="InterPro" id="IPR036851">
    <property type="entry name" value="Chloroperoxidase-like_sf"/>
</dbReference>
<keyword evidence="4" id="KW-0479">Metal-binding</keyword>
<dbReference type="PROSITE" id="PS51405">
    <property type="entry name" value="HEME_HALOPEROXIDASE"/>
    <property type="match status" value="1"/>
</dbReference>
<comment type="caution">
    <text evidence="9">The sequence shown here is derived from an EMBL/GenBank/DDBJ whole genome shotgun (WGS) entry which is preliminary data.</text>
</comment>
<dbReference type="Pfam" id="PF01328">
    <property type="entry name" value="Peroxidase_2"/>
    <property type="match status" value="1"/>
</dbReference>
<keyword evidence="2" id="KW-0575">Peroxidase</keyword>
<evidence type="ECO:0000313" key="10">
    <source>
        <dbReference type="Proteomes" id="UP001498398"/>
    </source>
</evidence>
<evidence type="ECO:0000256" key="6">
    <source>
        <dbReference type="ARBA" id="ARBA00023004"/>
    </source>
</evidence>
<evidence type="ECO:0000256" key="4">
    <source>
        <dbReference type="ARBA" id="ARBA00022723"/>
    </source>
</evidence>
<comment type="similarity">
    <text evidence="7">Belongs to the chloroperoxidase family.</text>
</comment>
<evidence type="ECO:0000256" key="5">
    <source>
        <dbReference type="ARBA" id="ARBA00023002"/>
    </source>
</evidence>
<evidence type="ECO:0000256" key="1">
    <source>
        <dbReference type="ARBA" id="ARBA00001970"/>
    </source>
</evidence>
<gene>
    <name evidence="9" type="ORF">VKT23_000215</name>
</gene>
<dbReference type="Proteomes" id="UP001498398">
    <property type="component" value="Unassembled WGS sequence"/>
</dbReference>
<protein>
    <recommendedName>
        <fullName evidence="8">Heme haloperoxidase family profile domain-containing protein</fullName>
    </recommendedName>
</protein>
<evidence type="ECO:0000259" key="8">
    <source>
        <dbReference type="PROSITE" id="PS51405"/>
    </source>
</evidence>